<organism evidence="2">
    <name type="scientific">Alexandrium monilatum</name>
    <dbReference type="NCBI Taxonomy" id="311494"/>
    <lineage>
        <taxon>Eukaryota</taxon>
        <taxon>Sar</taxon>
        <taxon>Alveolata</taxon>
        <taxon>Dinophyceae</taxon>
        <taxon>Gonyaulacales</taxon>
        <taxon>Pyrocystaceae</taxon>
        <taxon>Alexandrium</taxon>
    </lineage>
</organism>
<keyword evidence="1" id="KW-0812">Transmembrane</keyword>
<evidence type="ECO:0000256" key="1">
    <source>
        <dbReference type="SAM" id="Phobius"/>
    </source>
</evidence>
<dbReference type="EMBL" id="HBNR01033656">
    <property type="protein sequence ID" value="CAE4588725.1"/>
    <property type="molecule type" value="Transcribed_RNA"/>
</dbReference>
<feature type="transmembrane region" description="Helical" evidence="1">
    <location>
        <begin position="186"/>
        <end position="207"/>
    </location>
</feature>
<feature type="transmembrane region" description="Helical" evidence="1">
    <location>
        <begin position="151"/>
        <end position="174"/>
    </location>
</feature>
<feature type="transmembrane region" description="Helical" evidence="1">
    <location>
        <begin position="25"/>
        <end position="45"/>
    </location>
</feature>
<feature type="transmembrane region" description="Helical" evidence="1">
    <location>
        <begin position="214"/>
        <end position="230"/>
    </location>
</feature>
<reference evidence="2" key="1">
    <citation type="submission" date="2021-01" db="EMBL/GenBank/DDBJ databases">
        <authorList>
            <person name="Corre E."/>
            <person name="Pelletier E."/>
            <person name="Niang G."/>
            <person name="Scheremetjew M."/>
            <person name="Finn R."/>
            <person name="Kale V."/>
            <person name="Holt S."/>
            <person name="Cochrane G."/>
            <person name="Meng A."/>
            <person name="Brown T."/>
            <person name="Cohen L."/>
        </authorList>
    </citation>
    <scope>NUCLEOTIDE SEQUENCE</scope>
    <source>
        <strain evidence="2">CCMP3105</strain>
    </source>
</reference>
<feature type="transmembrane region" description="Helical" evidence="1">
    <location>
        <begin position="258"/>
        <end position="279"/>
    </location>
</feature>
<dbReference type="PANTHER" id="PTHR33802">
    <property type="entry name" value="SI:CH211-161H7.5-RELATED"/>
    <property type="match status" value="1"/>
</dbReference>
<feature type="transmembrane region" description="Helical" evidence="1">
    <location>
        <begin position="96"/>
        <end position="115"/>
    </location>
</feature>
<proteinExistence type="predicted"/>
<dbReference type="AlphaFoldDB" id="A0A7S4UTJ0"/>
<sequence>MLAMVAEEPSSSAPEQLTWRNWSSLTAYVFNSVFTYTSLTGIFGATNTELSKKYQTLVTPAGFAFSIWGPIFIAEGVFAVAQMLPRFRSAAVVRTVAPWWSAACLFQVCWTLAFAQEFIPLSLVCMLGILVCLLGVAGSTDALELTCAEYWLLRAPFSLHLGWIIAASAVNASVQADAAEASPQTLLGLAVSSDAVICMVATCLAVVVRRPDAIACLVVAWAFVGIYAELGNPKNLDSPDRFNPYIWDRVTLGGLQRAALGVMALALGLAVLAVVRTALIARRDSKGRRDNEPASLSA</sequence>
<gene>
    <name evidence="2" type="ORF">AMON00008_LOCUS23089</name>
</gene>
<evidence type="ECO:0008006" key="3">
    <source>
        <dbReference type="Google" id="ProtNLM"/>
    </source>
</evidence>
<evidence type="ECO:0000313" key="2">
    <source>
        <dbReference type="EMBL" id="CAE4588725.1"/>
    </source>
</evidence>
<dbReference type="PANTHER" id="PTHR33802:SF2">
    <property type="entry name" value="EF-HAND DOMAIN-CONTAINING PROTEIN"/>
    <property type="match status" value="1"/>
</dbReference>
<feature type="transmembrane region" description="Helical" evidence="1">
    <location>
        <begin position="121"/>
        <end position="139"/>
    </location>
</feature>
<feature type="transmembrane region" description="Helical" evidence="1">
    <location>
        <begin position="65"/>
        <end position="84"/>
    </location>
</feature>
<protein>
    <recommendedName>
        <fullName evidence="3">Transmembrane protein</fullName>
    </recommendedName>
</protein>
<keyword evidence="1" id="KW-1133">Transmembrane helix</keyword>
<keyword evidence="1" id="KW-0472">Membrane</keyword>
<name>A0A7S4UTJ0_9DINO</name>
<accession>A0A7S4UTJ0</accession>